<accession>A0A3B0TSD4</accession>
<feature type="transmembrane region" description="Helical" evidence="1">
    <location>
        <begin position="23"/>
        <end position="43"/>
    </location>
</feature>
<organism evidence="2">
    <name type="scientific">hydrothermal vent metagenome</name>
    <dbReference type="NCBI Taxonomy" id="652676"/>
    <lineage>
        <taxon>unclassified sequences</taxon>
        <taxon>metagenomes</taxon>
        <taxon>ecological metagenomes</taxon>
    </lineage>
</organism>
<evidence type="ECO:0000256" key="1">
    <source>
        <dbReference type="SAM" id="Phobius"/>
    </source>
</evidence>
<name>A0A3B0TSD4_9ZZZZ</name>
<keyword evidence="1" id="KW-0812">Transmembrane</keyword>
<feature type="non-terminal residue" evidence="2">
    <location>
        <position position="1"/>
    </location>
</feature>
<protein>
    <submittedName>
        <fullName evidence="2">Uncharacterized protein</fullName>
    </submittedName>
</protein>
<sequence length="202" mass="23658">ALGVTAVLGMIISMNPKPSVKRFLFGFVGLMFVLQGYLNFNIVRFSDAYESSMKDLYSENKKEKILSTQYMVQLLYADNPRAVKALGHNINSLIMDYKRGYRYVIIDPQAYISYTEDDLRFTPQLEGFLQFILENVPPTKEYDHFNPDLLKRFVLEHNESLKTSLTFLKDSKEKKYGRLRVYEVEKSLAYLRYAMQKEKNVQ</sequence>
<reference evidence="2" key="1">
    <citation type="submission" date="2018-06" db="EMBL/GenBank/DDBJ databases">
        <authorList>
            <person name="Zhirakovskaya E."/>
        </authorList>
    </citation>
    <scope>NUCLEOTIDE SEQUENCE</scope>
</reference>
<keyword evidence="1" id="KW-1133">Transmembrane helix</keyword>
<proteinExistence type="predicted"/>
<gene>
    <name evidence="2" type="ORF">MNBD_BACTEROID05-964</name>
</gene>
<evidence type="ECO:0000313" key="2">
    <source>
        <dbReference type="EMBL" id="VAW19103.1"/>
    </source>
</evidence>
<dbReference type="AlphaFoldDB" id="A0A3B0TSD4"/>
<keyword evidence="1" id="KW-0472">Membrane</keyword>
<dbReference type="EMBL" id="UOEN01000448">
    <property type="protein sequence ID" value="VAW19103.1"/>
    <property type="molecule type" value="Genomic_DNA"/>
</dbReference>